<evidence type="ECO:0000256" key="9">
    <source>
        <dbReference type="ARBA" id="ARBA00023069"/>
    </source>
</evidence>
<dbReference type="SMART" id="SM00028">
    <property type="entry name" value="TPR"/>
    <property type="match status" value="3"/>
</dbReference>
<organism evidence="13 14">
    <name type="scientific">Sinocyclocheilus anshuiensis</name>
    <dbReference type="NCBI Taxonomy" id="1608454"/>
    <lineage>
        <taxon>Eukaryota</taxon>
        <taxon>Metazoa</taxon>
        <taxon>Chordata</taxon>
        <taxon>Craniata</taxon>
        <taxon>Vertebrata</taxon>
        <taxon>Euteleostomi</taxon>
        <taxon>Actinopterygii</taxon>
        <taxon>Neopterygii</taxon>
        <taxon>Teleostei</taxon>
        <taxon>Ostariophysi</taxon>
        <taxon>Cypriniformes</taxon>
        <taxon>Cyprinidae</taxon>
        <taxon>Cyprininae</taxon>
        <taxon>Sinocyclocheilus</taxon>
    </lineage>
</organism>
<reference evidence="13" key="2">
    <citation type="submission" date="2025-09" db="UniProtKB">
        <authorList>
            <consortium name="Ensembl"/>
        </authorList>
    </citation>
    <scope>IDENTIFICATION</scope>
</reference>
<feature type="repeat" description="TPR" evidence="11">
    <location>
        <begin position="42"/>
        <end position="75"/>
    </location>
</feature>
<evidence type="ECO:0000256" key="10">
    <source>
        <dbReference type="ARBA" id="ARBA00023273"/>
    </source>
</evidence>
<dbReference type="FunFam" id="1.25.40.10:FF:000211">
    <property type="entry name" value="tetratricopeptide repeat protein 30B"/>
    <property type="match status" value="1"/>
</dbReference>
<dbReference type="GO" id="GO:0042073">
    <property type="term" value="P:intraciliary transport"/>
    <property type="evidence" value="ECO:0007669"/>
    <property type="project" value="UniProtKB-UniRule"/>
</dbReference>
<comment type="subcellular location">
    <subcellularLocation>
        <location evidence="1 12">Cell projection</location>
        <location evidence="1 12">Cilium</location>
    </subcellularLocation>
    <subcellularLocation>
        <location evidence="2">Cytoplasm</location>
    </subcellularLocation>
</comment>
<dbReference type="InterPro" id="IPR019734">
    <property type="entry name" value="TPR_rpt"/>
</dbReference>
<accession>A0A671SUR5</accession>
<keyword evidence="6 12" id="KW-0970">Cilium biogenesis/degradation</keyword>
<evidence type="ECO:0000256" key="11">
    <source>
        <dbReference type="PROSITE-ProRule" id="PRU00339"/>
    </source>
</evidence>
<dbReference type="GO" id="GO:0030992">
    <property type="term" value="C:intraciliary transport particle B"/>
    <property type="evidence" value="ECO:0007669"/>
    <property type="project" value="TreeGrafter"/>
</dbReference>
<keyword evidence="4" id="KW-0963">Cytoplasm</keyword>
<dbReference type="AlphaFoldDB" id="A0A671SUR5"/>
<dbReference type="InterPro" id="IPR011990">
    <property type="entry name" value="TPR-like_helical_dom_sf"/>
</dbReference>
<evidence type="ECO:0000256" key="3">
    <source>
        <dbReference type="ARBA" id="ARBA00009522"/>
    </source>
</evidence>
<dbReference type="InterPro" id="IPR039941">
    <property type="entry name" value="TT30"/>
</dbReference>
<dbReference type="Proteomes" id="UP000472260">
    <property type="component" value="Unassembled WGS sequence"/>
</dbReference>
<name>A0A671SUR5_9TELE</name>
<evidence type="ECO:0000256" key="7">
    <source>
        <dbReference type="ARBA" id="ARBA00022803"/>
    </source>
</evidence>
<gene>
    <name evidence="13" type="primary">ift70</name>
</gene>
<dbReference type="InterPro" id="IPR036723">
    <property type="entry name" value="Alpha-catenin/vinculin-like_sf"/>
</dbReference>
<evidence type="ECO:0000256" key="1">
    <source>
        <dbReference type="ARBA" id="ARBA00004138"/>
    </source>
</evidence>
<dbReference type="GO" id="GO:0051015">
    <property type="term" value="F:actin filament binding"/>
    <property type="evidence" value="ECO:0007669"/>
    <property type="project" value="InterPro"/>
</dbReference>
<dbReference type="SUPFAM" id="SSF47220">
    <property type="entry name" value="alpha-catenin/vinculin-like"/>
    <property type="match status" value="1"/>
</dbReference>
<proteinExistence type="inferred from homology"/>
<dbReference type="Ensembl" id="ENSSANT00000107229.1">
    <property type="protein sequence ID" value="ENSSANP00000101014.1"/>
    <property type="gene ID" value="ENSSANG00000049617.1"/>
</dbReference>
<dbReference type="PROSITE" id="PS50005">
    <property type="entry name" value="TPR"/>
    <property type="match status" value="1"/>
</dbReference>
<dbReference type="GO" id="GO:0120170">
    <property type="term" value="F:intraciliary transport particle B binding"/>
    <property type="evidence" value="ECO:0007669"/>
    <property type="project" value="TreeGrafter"/>
</dbReference>
<keyword evidence="14" id="KW-1185">Reference proteome</keyword>
<evidence type="ECO:0000256" key="2">
    <source>
        <dbReference type="ARBA" id="ARBA00004496"/>
    </source>
</evidence>
<dbReference type="Gene3D" id="1.25.40.10">
    <property type="entry name" value="Tetratricopeptide repeat domain"/>
    <property type="match status" value="3"/>
</dbReference>
<evidence type="ECO:0000256" key="6">
    <source>
        <dbReference type="ARBA" id="ARBA00022794"/>
    </source>
</evidence>
<sequence>MPLTTIKDGEYTATVYKMIKEGRYGDAINILSKEHQKHNKSRAALSLLGYCYYHMQDFTNAAECYEQLTQLHPEVEDYKLYYAQSLYGACAFPEAMKATFLLDSTTSHTKMIKLQAAITYGEEDFSGAKTLVEQLPQDDPDYDVDLGCLLYKEGEYEEACIKFMSSMNVLGYQPDLAYNIALCYYSLKQYASALKYIAEMIERGIREHPELSIGMTTEGIDVRSVGNTLVLHETALIEAFNLKAAIEYQLKNYVAAQEALTDMPPRSEEELDPVTLHNQALMNMDTKPTEGFEKLAFLLQQNPFPPVTFGNLLLLYCKYEFSYFDLAADVLAENAHLTYKFLTPYLYEFLDAIITCQTAPEEAFRKFDEIAGKLTEQLRNVTKQVQEARHNQDDESLKKYVQDYDEVLERYIPVLMAQAKIYWNRENYSMVEKIFHKSLEFCNEHDTWKLNVAHVLFMQDNKYKEAIGFYEPIVKKHYENLEQCNIQECPCKTKPSILNVSAIVLANLCVSYIMTSQNEEAEELMRKIEKEEEQISYDDPDKKIFHLCIVNLVIGTLYCAKGNYDFGISRVIKSLEPYNKKLGTDTWFYAKRCFLSLLENMAKHMIMLKDSVVQECIQFLEHCELYGKDVPAIIEQPLEEDRMHIGKNTVTYESRLIKAVFCEVTGWNE</sequence>
<evidence type="ECO:0000256" key="8">
    <source>
        <dbReference type="ARBA" id="ARBA00023054"/>
    </source>
</evidence>
<dbReference type="PANTHER" id="PTHR20931:SF0">
    <property type="entry name" value="TETRATRICOPEPTIDE REPEAT PROTEIN 30"/>
    <property type="match status" value="1"/>
</dbReference>
<evidence type="ECO:0000256" key="5">
    <source>
        <dbReference type="ARBA" id="ARBA00022737"/>
    </source>
</evidence>
<keyword evidence="7 11" id="KW-0802">TPR repeat</keyword>
<evidence type="ECO:0000313" key="14">
    <source>
        <dbReference type="Proteomes" id="UP000472260"/>
    </source>
</evidence>
<evidence type="ECO:0000313" key="13">
    <source>
        <dbReference type="Ensembl" id="ENSSANP00000101014.1"/>
    </source>
</evidence>
<comment type="similarity">
    <text evidence="3 12">Belongs to the TTC30/dfy-1/fleer family.</text>
</comment>
<keyword evidence="5" id="KW-0677">Repeat</keyword>
<evidence type="ECO:0000256" key="4">
    <source>
        <dbReference type="ARBA" id="ARBA00022490"/>
    </source>
</evidence>
<comment type="function">
    <text evidence="12">Required for polyglutamylation of axonemal tubulin. Plays a role in anterograde intraflagellar transport (IFT), the process by which cilia precursors are transported from the base of the cilium to the site of their incorporation at the tip.</text>
</comment>
<dbReference type="SUPFAM" id="SSF48452">
    <property type="entry name" value="TPR-like"/>
    <property type="match status" value="2"/>
</dbReference>
<dbReference type="PANTHER" id="PTHR20931">
    <property type="entry name" value="TETRATRICOPEPTIDE REPEAT PROTEIN 30"/>
    <property type="match status" value="1"/>
</dbReference>
<dbReference type="GO" id="GO:0005879">
    <property type="term" value="C:axonemal microtubule"/>
    <property type="evidence" value="ECO:0007669"/>
    <property type="project" value="UniProtKB-UniRule"/>
</dbReference>
<dbReference type="FunFam" id="1.25.40.10:FF:000226">
    <property type="entry name" value="Tetratricopeptide repeat protein 30A"/>
    <property type="match status" value="1"/>
</dbReference>
<dbReference type="GO" id="GO:0007155">
    <property type="term" value="P:cell adhesion"/>
    <property type="evidence" value="ECO:0007669"/>
    <property type="project" value="InterPro"/>
</dbReference>
<reference evidence="13" key="1">
    <citation type="submission" date="2025-08" db="UniProtKB">
        <authorList>
            <consortium name="Ensembl"/>
        </authorList>
    </citation>
    <scope>IDENTIFICATION</scope>
</reference>
<evidence type="ECO:0000256" key="12">
    <source>
        <dbReference type="RuleBase" id="RU367070"/>
    </source>
</evidence>
<protein>
    <recommendedName>
        <fullName evidence="12">Tetratricopeptide repeat protein 30</fullName>
    </recommendedName>
</protein>
<keyword evidence="9 12" id="KW-0969">Cilium</keyword>
<dbReference type="Pfam" id="PF14559">
    <property type="entry name" value="TPR_19"/>
    <property type="match status" value="1"/>
</dbReference>
<keyword evidence="10 12" id="KW-0966">Cell projection</keyword>
<keyword evidence="8" id="KW-0175">Coiled coil</keyword>